<evidence type="ECO:0000256" key="5">
    <source>
        <dbReference type="ARBA" id="ARBA00022989"/>
    </source>
</evidence>
<feature type="transmembrane region" description="Helical" evidence="8">
    <location>
        <begin position="235"/>
        <end position="251"/>
    </location>
</feature>
<dbReference type="SUPFAM" id="SSF103473">
    <property type="entry name" value="MFS general substrate transporter"/>
    <property type="match status" value="1"/>
</dbReference>
<keyword evidence="6 8" id="KW-0472">Membrane</keyword>
<evidence type="ECO:0000256" key="3">
    <source>
        <dbReference type="ARBA" id="ARBA00022475"/>
    </source>
</evidence>
<feature type="domain" description="Major facilitator superfamily (MFS) profile" evidence="9">
    <location>
        <begin position="13"/>
        <end position="501"/>
    </location>
</feature>
<accession>A0ABU2H3V4</accession>
<dbReference type="EMBL" id="JAVLVT010000001">
    <property type="protein sequence ID" value="MDS1269529.1"/>
    <property type="molecule type" value="Genomic_DNA"/>
</dbReference>
<evidence type="ECO:0000256" key="4">
    <source>
        <dbReference type="ARBA" id="ARBA00022692"/>
    </source>
</evidence>
<dbReference type="PANTHER" id="PTHR42718">
    <property type="entry name" value="MAJOR FACILITATOR SUPERFAMILY MULTIDRUG TRANSPORTER MFSC"/>
    <property type="match status" value="1"/>
</dbReference>
<feature type="transmembrane region" description="Helical" evidence="8">
    <location>
        <begin position="306"/>
        <end position="323"/>
    </location>
</feature>
<feature type="transmembrane region" description="Helical" evidence="8">
    <location>
        <begin position="272"/>
        <end position="294"/>
    </location>
</feature>
<feature type="transmembrane region" description="Helical" evidence="8">
    <location>
        <begin position="165"/>
        <end position="189"/>
    </location>
</feature>
<dbReference type="Gene3D" id="1.20.1250.20">
    <property type="entry name" value="MFS general substrate transporter like domains"/>
    <property type="match status" value="1"/>
</dbReference>
<keyword evidence="3" id="KW-1003">Cell membrane</keyword>
<dbReference type="InterPro" id="IPR011701">
    <property type="entry name" value="MFS"/>
</dbReference>
<keyword evidence="2" id="KW-0813">Transport</keyword>
<dbReference type="RefSeq" id="WP_310910994.1">
    <property type="nucleotide sequence ID" value="NZ_JAVLVT010000001.1"/>
</dbReference>
<feature type="transmembrane region" description="Helical" evidence="8">
    <location>
        <begin position="201"/>
        <end position="223"/>
    </location>
</feature>
<dbReference type="PROSITE" id="PS50850">
    <property type="entry name" value="MFS"/>
    <property type="match status" value="1"/>
</dbReference>
<evidence type="ECO:0000259" key="9">
    <source>
        <dbReference type="PROSITE" id="PS50850"/>
    </source>
</evidence>
<evidence type="ECO:0000313" key="10">
    <source>
        <dbReference type="EMBL" id="MDS1269529.1"/>
    </source>
</evidence>
<feature type="region of interest" description="Disordered" evidence="7">
    <location>
        <begin position="502"/>
        <end position="542"/>
    </location>
</feature>
<feature type="transmembrane region" description="Helical" evidence="8">
    <location>
        <begin position="335"/>
        <end position="354"/>
    </location>
</feature>
<feature type="transmembrane region" description="Helical" evidence="8">
    <location>
        <begin position="360"/>
        <end position="378"/>
    </location>
</feature>
<feature type="transmembrane region" description="Helical" evidence="8">
    <location>
        <begin position="82"/>
        <end position="101"/>
    </location>
</feature>
<feature type="transmembrane region" description="Helical" evidence="8">
    <location>
        <begin position="107"/>
        <end position="128"/>
    </location>
</feature>
<feature type="transmembrane region" description="Helical" evidence="8">
    <location>
        <begin position="54"/>
        <end position="73"/>
    </location>
</feature>
<sequence>MDQAAAHPRRWVILGVLVLALLVVVLDHTILNVALRVIADPQQGIGATQSELQWAINSYTLVFAGLLFTFGVLGDRWGRKRMLVAGLVVFGASSGVSAFAQTPEQLIAARALMGLGAAGIMPQTLAILTNVFSPEQRGRAIGIWAGAVGMGMAIGPPLGGLLLTYFWWGSIFLINVPVAVFAVAMILWLAPESRNPEPGRLDPVGVLLSIIGLVLLVYGIIGIGERGQGFHPETILALCAGLAVLAAFVVYEARIDHPAFNVRLFRDPRLAVAVATIMLVFFAMAGVVFFMSFYLQSVQEFNPLQAGLLLIPMAAAQAVFAPLSSTLVSRFGPKLVGTVGVLLVAVALGSYATVDVATPVLALCAIFFVQGTGMALVMPPATESIMSTVPRHEAGAASAMQNTARQVAVALGVAVLGSVVSLVYRGQISEHLDVLPQHAQADAASSIEETLGTARALGLEAELVQPAKDAFLAGMHTSALCSLVVALISAVTVLIWLPRRARPQDVTQQPDPRGAPGAAESATASNPGATGAPESVSTRRSD</sequence>
<comment type="caution">
    <text evidence="10">The sequence shown here is derived from an EMBL/GenBank/DDBJ whole genome shotgun (WGS) entry which is preliminary data.</text>
</comment>
<reference evidence="11" key="1">
    <citation type="submission" date="2023-07" db="EMBL/GenBank/DDBJ databases">
        <title>Novel species in the genus Lipingzhangella isolated from Sambhar Salt Lake.</title>
        <authorList>
            <person name="Jiya N."/>
            <person name="Kajale S."/>
            <person name="Sharma A."/>
        </authorList>
    </citation>
    <scope>NUCLEOTIDE SEQUENCE [LARGE SCALE GENOMIC DNA]</scope>
    <source>
        <strain evidence="11">LS1_29</strain>
    </source>
</reference>
<dbReference type="Pfam" id="PF07690">
    <property type="entry name" value="MFS_1"/>
    <property type="match status" value="1"/>
</dbReference>
<evidence type="ECO:0000256" key="8">
    <source>
        <dbReference type="SAM" id="Phobius"/>
    </source>
</evidence>
<comment type="subcellular location">
    <subcellularLocation>
        <location evidence="1">Cell membrane</location>
        <topology evidence="1">Multi-pass membrane protein</topology>
    </subcellularLocation>
</comment>
<dbReference type="InterPro" id="IPR020846">
    <property type="entry name" value="MFS_dom"/>
</dbReference>
<feature type="transmembrane region" description="Helical" evidence="8">
    <location>
        <begin position="470"/>
        <end position="497"/>
    </location>
</feature>
<keyword evidence="4 8" id="KW-0812">Transmembrane</keyword>
<evidence type="ECO:0000313" key="11">
    <source>
        <dbReference type="Proteomes" id="UP001250214"/>
    </source>
</evidence>
<dbReference type="PANTHER" id="PTHR42718:SF42">
    <property type="entry name" value="EXPORT PROTEIN"/>
    <property type="match status" value="1"/>
</dbReference>
<dbReference type="Gene3D" id="1.20.1720.10">
    <property type="entry name" value="Multidrug resistance protein D"/>
    <property type="match status" value="1"/>
</dbReference>
<dbReference type="NCBIfam" id="TIGR00711">
    <property type="entry name" value="efflux_EmrB"/>
    <property type="match status" value="1"/>
</dbReference>
<dbReference type="CDD" id="cd17321">
    <property type="entry name" value="MFS_MMR_MDR_like"/>
    <property type="match status" value="1"/>
</dbReference>
<evidence type="ECO:0000256" key="6">
    <source>
        <dbReference type="ARBA" id="ARBA00023136"/>
    </source>
</evidence>
<dbReference type="InterPro" id="IPR036259">
    <property type="entry name" value="MFS_trans_sf"/>
</dbReference>
<evidence type="ECO:0000256" key="7">
    <source>
        <dbReference type="SAM" id="MobiDB-lite"/>
    </source>
</evidence>
<protein>
    <submittedName>
        <fullName evidence="10">MFS transporter</fullName>
    </submittedName>
</protein>
<name>A0ABU2H3V4_9ACTN</name>
<keyword evidence="11" id="KW-1185">Reference proteome</keyword>
<evidence type="ECO:0000256" key="2">
    <source>
        <dbReference type="ARBA" id="ARBA00022448"/>
    </source>
</evidence>
<proteinExistence type="predicted"/>
<feature type="transmembrane region" description="Helical" evidence="8">
    <location>
        <begin position="12"/>
        <end position="34"/>
    </location>
</feature>
<dbReference type="Proteomes" id="UP001250214">
    <property type="component" value="Unassembled WGS sequence"/>
</dbReference>
<feature type="transmembrane region" description="Helical" evidence="8">
    <location>
        <begin position="407"/>
        <end position="424"/>
    </location>
</feature>
<evidence type="ECO:0000256" key="1">
    <source>
        <dbReference type="ARBA" id="ARBA00004651"/>
    </source>
</evidence>
<dbReference type="PRINTS" id="PR01036">
    <property type="entry name" value="TCRTETB"/>
</dbReference>
<dbReference type="InterPro" id="IPR004638">
    <property type="entry name" value="EmrB-like"/>
</dbReference>
<feature type="transmembrane region" description="Helical" evidence="8">
    <location>
        <begin position="140"/>
        <end position="159"/>
    </location>
</feature>
<organism evidence="10 11">
    <name type="scientific">Lipingzhangella rawalii</name>
    <dbReference type="NCBI Taxonomy" id="2055835"/>
    <lineage>
        <taxon>Bacteria</taxon>
        <taxon>Bacillati</taxon>
        <taxon>Actinomycetota</taxon>
        <taxon>Actinomycetes</taxon>
        <taxon>Streptosporangiales</taxon>
        <taxon>Nocardiopsidaceae</taxon>
        <taxon>Lipingzhangella</taxon>
    </lineage>
</organism>
<gene>
    <name evidence="10" type="ORF">RIF23_04365</name>
</gene>
<keyword evidence="5 8" id="KW-1133">Transmembrane helix</keyword>